<protein>
    <submittedName>
        <fullName evidence="1">Uncharacterized protein</fullName>
    </submittedName>
</protein>
<gene>
    <name evidence="1" type="ORF">BTM29_09950</name>
</gene>
<name>A0A1P8Q4S5_9LACO</name>
<evidence type="ECO:0000313" key="1">
    <source>
        <dbReference type="EMBL" id="APX72851.1"/>
    </source>
</evidence>
<dbReference type="AlphaFoldDB" id="A0A1P8Q4S5"/>
<organism evidence="1 2">
    <name type="scientific">Companilactobacillus allii</name>
    <dbReference type="NCBI Taxonomy" id="1847728"/>
    <lineage>
        <taxon>Bacteria</taxon>
        <taxon>Bacillati</taxon>
        <taxon>Bacillota</taxon>
        <taxon>Bacilli</taxon>
        <taxon>Lactobacillales</taxon>
        <taxon>Lactobacillaceae</taxon>
        <taxon>Companilactobacillus</taxon>
    </lineage>
</organism>
<dbReference type="STRING" id="1847728.BTM29_09950"/>
<dbReference type="EMBL" id="CP019323">
    <property type="protein sequence ID" value="APX72851.1"/>
    <property type="molecule type" value="Genomic_DNA"/>
</dbReference>
<dbReference type="KEGG" id="lalw:BTM29_09950"/>
<evidence type="ECO:0000313" key="2">
    <source>
        <dbReference type="Proteomes" id="UP000187499"/>
    </source>
</evidence>
<keyword evidence="2" id="KW-1185">Reference proteome</keyword>
<accession>A0A1P8Q4S5</accession>
<dbReference type="OrthoDB" id="2328965at2"/>
<proteinExistence type="predicted"/>
<sequence>MSKIAVKLNDNGIYEYISYPYSLNQDTSKGWILIESDPAFNISDMSNWTIRESDNKLVHISSNQTPDEENQNAITELTKQGLNQTLTVGQLQSAVTEVTKQNLDLARDNIQLKQDKTDMQSAITELTKQVITLSTPASTTETTTK</sequence>
<dbReference type="RefSeq" id="WP_076616946.1">
    <property type="nucleotide sequence ID" value="NZ_CP019323.1"/>
</dbReference>
<dbReference type="Proteomes" id="UP000187499">
    <property type="component" value="Chromosome"/>
</dbReference>
<reference evidence="2" key="1">
    <citation type="submission" date="2016-12" db="EMBL/GenBank/DDBJ databases">
        <authorList>
            <person name="Jung M.Y."/>
            <person name="Lee S.H."/>
        </authorList>
    </citation>
    <scope>NUCLEOTIDE SEQUENCE [LARGE SCALE GENOMIC DNA]</scope>
    <source>
        <strain evidence="2">WiKim39</strain>
    </source>
</reference>